<dbReference type="AlphaFoldDB" id="A0A8T1H1B6"/>
<gene>
    <name evidence="4" type="ORF">PC129_g23011</name>
</gene>
<feature type="domain" description="WASH complex subunit 7 C-terminal" evidence="3">
    <location>
        <begin position="108"/>
        <end position="295"/>
    </location>
</feature>
<feature type="domain" description="WASH complex subunit 7 central" evidence="2">
    <location>
        <begin position="2"/>
        <end position="69"/>
    </location>
</feature>
<proteinExistence type="predicted"/>
<dbReference type="PANTHER" id="PTHR31409:SF0">
    <property type="entry name" value="WASH COMPLEX SUBUNIT 4"/>
    <property type="match status" value="1"/>
</dbReference>
<evidence type="ECO:0000313" key="5">
    <source>
        <dbReference type="Proteomes" id="UP000760860"/>
    </source>
</evidence>
<dbReference type="VEuPathDB" id="FungiDB:PC110_g23045"/>
<protein>
    <recommendedName>
        <fullName evidence="6">WASH complex subunit 7 C-terminal domain-containing protein</fullName>
    </recommendedName>
</protein>
<dbReference type="EMBL" id="RCMV01002379">
    <property type="protein sequence ID" value="KAG3203185.1"/>
    <property type="molecule type" value="Genomic_DNA"/>
</dbReference>
<evidence type="ECO:0000313" key="4">
    <source>
        <dbReference type="EMBL" id="KAG3203185.1"/>
    </source>
</evidence>
<reference evidence="4" key="1">
    <citation type="submission" date="2018-05" db="EMBL/GenBank/DDBJ databases">
        <title>Effector identification in a new, highly contiguous assembly of the strawberry crown rot pathogen Phytophthora cactorum.</title>
        <authorList>
            <person name="Armitage A.D."/>
            <person name="Nellist C.F."/>
            <person name="Bates H."/>
            <person name="Vickerstaff R.J."/>
            <person name="Harrison R.J."/>
        </authorList>
    </citation>
    <scope>NUCLEOTIDE SEQUENCE</scope>
    <source>
        <strain evidence="4">P421</strain>
    </source>
</reference>
<evidence type="ECO:0000256" key="1">
    <source>
        <dbReference type="SAM" id="MobiDB-lite"/>
    </source>
</evidence>
<accession>A0A8T1H1B6</accession>
<evidence type="ECO:0008006" key="6">
    <source>
        <dbReference type="Google" id="ProtNLM"/>
    </source>
</evidence>
<dbReference type="Pfam" id="PF14744">
    <property type="entry name" value="WASH-7_mid"/>
    <property type="match status" value="1"/>
</dbReference>
<evidence type="ECO:0000259" key="3">
    <source>
        <dbReference type="Pfam" id="PF14746"/>
    </source>
</evidence>
<dbReference type="Proteomes" id="UP000760860">
    <property type="component" value="Unassembled WGS sequence"/>
</dbReference>
<dbReference type="InterPro" id="IPR028282">
    <property type="entry name" value="WASH-7_central"/>
</dbReference>
<name>A0A8T1H1B6_9STRA</name>
<dbReference type="Pfam" id="PF14746">
    <property type="entry name" value="WASH-7_C"/>
    <property type="match status" value="1"/>
</dbReference>
<evidence type="ECO:0000259" key="2">
    <source>
        <dbReference type="Pfam" id="PF14744"/>
    </source>
</evidence>
<dbReference type="GO" id="GO:0005768">
    <property type="term" value="C:endosome"/>
    <property type="evidence" value="ECO:0007669"/>
    <property type="project" value="TreeGrafter"/>
</dbReference>
<feature type="non-terminal residue" evidence="4">
    <location>
        <position position="1"/>
    </location>
</feature>
<dbReference type="PANTHER" id="PTHR31409">
    <property type="entry name" value="WASH COMPLEX SUBUNIT 4"/>
    <property type="match status" value="1"/>
</dbReference>
<organism evidence="4 5">
    <name type="scientific">Phytophthora cactorum</name>
    <dbReference type="NCBI Taxonomy" id="29920"/>
    <lineage>
        <taxon>Eukaryota</taxon>
        <taxon>Sar</taxon>
        <taxon>Stramenopiles</taxon>
        <taxon>Oomycota</taxon>
        <taxon>Peronosporomycetes</taxon>
        <taxon>Peronosporales</taxon>
        <taxon>Peronosporaceae</taxon>
        <taxon>Phytophthora</taxon>
    </lineage>
</organism>
<dbReference type="GO" id="GO:0016197">
    <property type="term" value="P:endosomal transport"/>
    <property type="evidence" value="ECO:0007669"/>
    <property type="project" value="TreeGrafter"/>
</dbReference>
<sequence>VDNKYPFDRAFQFNKDIRKLGVSDSGKTFLDQFRMLITEIGNALGYVRMVRSAGMNYCSNAIKFVPDLNRTHFKFEAYAGDGVAEEKNEETGKVLQDEIVGAKLSRETVVAARNLDSVISTLAKNFSENNDYFKVLVKVFQDVTASDEQKHLVNFYTILPALTINYVETTVQAKDLMYKNTRRRESYFSDDGFAIGVAYILAILDQGEQFDALHWFEEVVRKYKVEEEAYNEKQAEREARKREQATKKQKETTAELIDDEEEVHTLQLTAKRIELNRREFDLLDWSLNGARIFFKD</sequence>
<dbReference type="InterPro" id="IPR028283">
    <property type="entry name" value="WASH-7_C"/>
</dbReference>
<dbReference type="GO" id="GO:0007032">
    <property type="term" value="P:endosome organization"/>
    <property type="evidence" value="ECO:0007669"/>
    <property type="project" value="TreeGrafter"/>
</dbReference>
<feature type="compositionally biased region" description="Basic and acidic residues" evidence="1">
    <location>
        <begin position="233"/>
        <end position="253"/>
    </location>
</feature>
<comment type="caution">
    <text evidence="4">The sequence shown here is derived from an EMBL/GenBank/DDBJ whole genome shotgun (WGS) entry which is preliminary data.</text>
</comment>
<dbReference type="GO" id="GO:0071203">
    <property type="term" value="C:WASH complex"/>
    <property type="evidence" value="ECO:0007669"/>
    <property type="project" value="InterPro"/>
</dbReference>
<dbReference type="InterPro" id="IPR027307">
    <property type="entry name" value="WASH7"/>
</dbReference>
<feature type="region of interest" description="Disordered" evidence="1">
    <location>
        <begin position="233"/>
        <end position="254"/>
    </location>
</feature>